<sequence length="302" mass="31629">MDPTRLHPQARAALGAQPREPLTVANLAAVRQSMVAAVPDEVGLVPAPGTVVDVDANGVPARLFRDGTAGASPVILYAHGGGWALGDLDTHDGLCRALAAETGWSVLAVHYRRAPEHPFPAAPDDLDTALTWLRDHGAAHGVDPAPTAVAGDSAGGHLATVAARRARDAGRPLAAQLLICPVVDPAQDYPDLDDYGLHRDEMRFFWDAYAPPGVDRAVPDLSPHLADLAGLPPTVIVTAELDILRPEAERYAAALSAAGVPVISACYQGMVHNFPRKLALFDAAHAALAQLGAALRHWVPVA</sequence>
<dbReference type="Proteomes" id="UP000642070">
    <property type="component" value="Unassembled WGS sequence"/>
</dbReference>
<dbReference type="GO" id="GO:0016787">
    <property type="term" value="F:hydrolase activity"/>
    <property type="evidence" value="ECO:0007669"/>
    <property type="project" value="UniProtKB-KW"/>
</dbReference>
<gene>
    <name evidence="3" type="ORF">GCM10007977_034780</name>
</gene>
<dbReference type="RefSeq" id="WP_190250890.1">
    <property type="nucleotide sequence ID" value="NZ_BMPI01000015.1"/>
</dbReference>
<dbReference type="Pfam" id="PF07859">
    <property type="entry name" value="Abhydrolase_3"/>
    <property type="match status" value="1"/>
</dbReference>
<dbReference type="PANTHER" id="PTHR48081:SF8">
    <property type="entry name" value="ALPHA_BETA HYDROLASE FOLD-3 DOMAIN-CONTAINING PROTEIN-RELATED"/>
    <property type="match status" value="1"/>
</dbReference>
<reference evidence="3" key="2">
    <citation type="submission" date="2020-09" db="EMBL/GenBank/DDBJ databases">
        <authorList>
            <person name="Sun Q."/>
            <person name="Ohkuma M."/>
        </authorList>
    </citation>
    <scope>NUCLEOTIDE SEQUENCE</scope>
    <source>
        <strain evidence="3">JCM 19831</strain>
    </source>
</reference>
<proteinExistence type="predicted"/>
<dbReference type="PANTHER" id="PTHR48081">
    <property type="entry name" value="AB HYDROLASE SUPERFAMILY PROTEIN C4A8.06C"/>
    <property type="match status" value="1"/>
</dbReference>
<reference evidence="3" key="1">
    <citation type="journal article" date="2014" name="Int. J. Syst. Evol. Microbiol.">
        <title>Complete genome sequence of Corynebacterium casei LMG S-19264T (=DSM 44701T), isolated from a smear-ripened cheese.</title>
        <authorList>
            <consortium name="US DOE Joint Genome Institute (JGI-PGF)"/>
            <person name="Walter F."/>
            <person name="Albersmeier A."/>
            <person name="Kalinowski J."/>
            <person name="Ruckert C."/>
        </authorList>
    </citation>
    <scope>NUCLEOTIDE SEQUENCE</scope>
    <source>
        <strain evidence="3">JCM 19831</strain>
    </source>
</reference>
<dbReference type="InterPro" id="IPR029058">
    <property type="entry name" value="AB_hydrolase_fold"/>
</dbReference>
<evidence type="ECO:0000256" key="1">
    <source>
        <dbReference type="ARBA" id="ARBA00022801"/>
    </source>
</evidence>
<dbReference type="InterPro" id="IPR013094">
    <property type="entry name" value="AB_hydrolase_3"/>
</dbReference>
<keyword evidence="4" id="KW-1185">Reference proteome</keyword>
<feature type="domain" description="Alpha/beta hydrolase fold-3" evidence="2">
    <location>
        <begin position="75"/>
        <end position="274"/>
    </location>
</feature>
<dbReference type="AlphaFoldDB" id="A0A917TP02"/>
<comment type="caution">
    <text evidence="3">The sequence shown here is derived from an EMBL/GenBank/DDBJ whole genome shotgun (WGS) entry which is preliminary data.</text>
</comment>
<organism evidence="3 4">
    <name type="scientific">Dactylosporangium sucinum</name>
    <dbReference type="NCBI Taxonomy" id="1424081"/>
    <lineage>
        <taxon>Bacteria</taxon>
        <taxon>Bacillati</taxon>
        <taxon>Actinomycetota</taxon>
        <taxon>Actinomycetes</taxon>
        <taxon>Micromonosporales</taxon>
        <taxon>Micromonosporaceae</taxon>
        <taxon>Dactylosporangium</taxon>
    </lineage>
</organism>
<dbReference type="Gene3D" id="3.40.50.1820">
    <property type="entry name" value="alpha/beta hydrolase"/>
    <property type="match status" value="1"/>
</dbReference>
<keyword evidence="1" id="KW-0378">Hydrolase</keyword>
<dbReference type="EMBL" id="BMPI01000015">
    <property type="protein sequence ID" value="GGM30546.1"/>
    <property type="molecule type" value="Genomic_DNA"/>
</dbReference>
<dbReference type="InterPro" id="IPR050300">
    <property type="entry name" value="GDXG_lipolytic_enzyme"/>
</dbReference>
<name>A0A917TP02_9ACTN</name>
<dbReference type="SUPFAM" id="SSF53474">
    <property type="entry name" value="alpha/beta-Hydrolases"/>
    <property type="match status" value="1"/>
</dbReference>
<accession>A0A917TP02</accession>
<evidence type="ECO:0000313" key="3">
    <source>
        <dbReference type="EMBL" id="GGM30546.1"/>
    </source>
</evidence>
<evidence type="ECO:0000313" key="4">
    <source>
        <dbReference type="Proteomes" id="UP000642070"/>
    </source>
</evidence>
<evidence type="ECO:0000259" key="2">
    <source>
        <dbReference type="Pfam" id="PF07859"/>
    </source>
</evidence>
<protein>
    <submittedName>
        <fullName evidence="3">Lipase/esterase</fullName>
    </submittedName>
</protein>